<evidence type="ECO:0000256" key="9">
    <source>
        <dbReference type="SAM" id="MobiDB-lite"/>
    </source>
</evidence>
<dbReference type="GO" id="GO:0033188">
    <property type="term" value="F:sphingomyelin synthase activity"/>
    <property type="evidence" value="ECO:0007669"/>
    <property type="project" value="TreeGrafter"/>
</dbReference>
<gene>
    <name evidence="12" type="ORF">MSPICULIGERA_LOCUS10902</name>
</gene>
<comment type="subcellular location">
    <subcellularLocation>
        <location evidence="1">Membrane</location>
        <topology evidence="1">Multi-pass membrane protein</topology>
    </subcellularLocation>
</comment>
<dbReference type="InterPro" id="IPR045221">
    <property type="entry name" value="Sphingomyelin_synth-like"/>
</dbReference>
<dbReference type="PANTHER" id="PTHR21290">
    <property type="entry name" value="SPHINGOMYELIN SYNTHETASE"/>
    <property type="match status" value="1"/>
</dbReference>
<feature type="compositionally biased region" description="Basic and acidic residues" evidence="9">
    <location>
        <begin position="79"/>
        <end position="95"/>
    </location>
</feature>
<dbReference type="GO" id="GO:0047493">
    <property type="term" value="F:ceramide cholinephosphotransferase activity"/>
    <property type="evidence" value="ECO:0007669"/>
    <property type="project" value="TreeGrafter"/>
</dbReference>
<feature type="transmembrane region" description="Helical" evidence="10">
    <location>
        <begin position="299"/>
        <end position="320"/>
    </location>
</feature>
<feature type="non-terminal residue" evidence="12">
    <location>
        <position position="1"/>
    </location>
</feature>
<evidence type="ECO:0000256" key="4">
    <source>
        <dbReference type="ARBA" id="ARBA00022692"/>
    </source>
</evidence>
<evidence type="ECO:0000313" key="13">
    <source>
        <dbReference type="Proteomes" id="UP001177023"/>
    </source>
</evidence>
<evidence type="ECO:0000256" key="6">
    <source>
        <dbReference type="ARBA" id="ARBA00022989"/>
    </source>
</evidence>
<proteinExistence type="inferred from homology"/>
<reference evidence="12" key="1">
    <citation type="submission" date="2023-06" db="EMBL/GenBank/DDBJ databases">
        <authorList>
            <person name="Delattre M."/>
        </authorList>
    </citation>
    <scope>NUCLEOTIDE SEQUENCE</scope>
    <source>
        <strain evidence="12">AF72</strain>
    </source>
</reference>
<feature type="transmembrane region" description="Helical" evidence="10">
    <location>
        <begin position="103"/>
        <end position="124"/>
    </location>
</feature>
<keyword evidence="6 10" id="KW-1133">Transmembrane helix</keyword>
<feature type="transmembrane region" description="Helical" evidence="10">
    <location>
        <begin position="244"/>
        <end position="261"/>
    </location>
</feature>
<dbReference type="GO" id="GO:0005886">
    <property type="term" value="C:plasma membrane"/>
    <property type="evidence" value="ECO:0007669"/>
    <property type="project" value="TreeGrafter"/>
</dbReference>
<dbReference type="GO" id="GO:0006686">
    <property type="term" value="P:sphingomyelin biosynthetic process"/>
    <property type="evidence" value="ECO:0007669"/>
    <property type="project" value="TreeGrafter"/>
</dbReference>
<evidence type="ECO:0000256" key="1">
    <source>
        <dbReference type="ARBA" id="ARBA00004141"/>
    </source>
</evidence>
<protein>
    <recommendedName>
        <fullName evidence="11">Sphingomyelin synthase-like domain-containing protein</fullName>
    </recommendedName>
</protein>
<dbReference type="AlphaFoldDB" id="A0AA36FY62"/>
<keyword evidence="7" id="KW-0443">Lipid metabolism</keyword>
<feature type="transmembrane region" description="Helical" evidence="10">
    <location>
        <begin position="273"/>
        <end position="293"/>
    </location>
</feature>
<evidence type="ECO:0000256" key="8">
    <source>
        <dbReference type="ARBA" id="ARBA00023136"/>
    </source>
</evidence>
<feature type="domain" description="Sphingomyelin synthase-like" evidence="11">
    <location>
        <begin position="241"/>
        <end position="313"/>
    </location>
</feature>
<dbReference type="GO" id="GO:0005789">
    <property type="term" value="C:endoplasmic reticulum membrane"/>
    <property type="evidence" value="ECO:0007669"/>
    <property type="project" value="TreeGrafter"/>
</dbReference>
<feature type="transmembrane region" description="Helical" evidence="10">
    <location>
        <begin position="178"/>
        <end position="200"/>
    </location>
</feature>
<evidence type="ECO:0000259" key="11">
    <source>
        <dbReference type="Pfam" id="PF14360"/>
    </source>
</evidence>
<comment type="caution">
    <text evidence="12">The sequence shown here is derived from an EMBL/GenBank/DDBJ whole genome shotgun (WGS) entry which is preliminary data.</text>
</comment>
<keyword evidence="8 10" id="KW-0472">Membrane</keyword>
<evidence type="ECO:0000313" key="12">
    <source>
        <dbReference type="EMBL" id="CAJ0572518.1"/>
    </source>
</evidence>
<feature type="compositionally biased region" description="Polar residues" evidence="9">
    <location>
        <begin position="1"/>
        <end position="12"/>
    </location>
</feature>
<feature type="transmembrane region" description="Helical" evidence="10">
    <location>
        <begin position="144"/>
        <end position="166"/>
    </location>
</feature>
<sequence>MSNENFHQSTSAAVHMPDDGIWNEGFEPPPESTTTTSSSRRLPCGLGGATSSGSQTDEEIIEDSNGTSPLLNPGTSSDVRVDMPGEDKPASPHDRFPKEKGKTIFACFLVIFSGFLNTLTLSFVHELQDPLPDVGFRHTTYYAIGLNYCEYLMLGSFISVLVLILFHRHRWIVLRRLCFIGSILYLCRCVTMYATVVPLADPNYYCSPKLGENATFWLISRRALEVMAGMGLNLFGKHSLCGDYIYSGHTLVLTISALFIGEYTPRRWKIIHLLSWLVAVSGMALLIISRGHYTIDIILSYWICTRVFWTYHTLAAHPTLRTSQHSHARKEWWFFFFKFMESGIVKPVPRRYDLPVSLPRPIAAYLRRRKANVQ</sequence>
<keyword evidence="3" id="KW-0808">Transferase</keyword>
<accession>A0AA36FY62</accession>
<keyword evidence="5" id="KW-0746">Sphingolipid metabolism</keyword>
<organism evidence="12 13">
    <name type="scientific">Mesorhabditis spiculigera</name>
    <dbReference type="NCBI Taxonomy" id="96644"/>
    <lineage>
        <taxon>Eukaryota</taxon>
        <taxon>Metazoa</taxon>
        <taxon>Ecdysozoa</taxon>
        <taxon>Nematoda</taxon>
        <taxon>Chromadorea</taxon>
        <taxon>Rhabditida</taxon>
        <taxon>Rhabditina</taxon>
        <taxon>Rhabditomorpha</taxon>
        <taxon>Rhabditoidea</taxon>
        <taxon>Rhabditidae</taxon>
        <taxon>Mesorhabditinae</taxon>
        <taxon>Mesorhabditis</taxon>
    </lineage>
</organism>
<keyword evidence="13" id="KW-1185">Reference proteome</keyword>
<evidence type="ECO:0000256" key="10">
    <source>
        <dbReference type="SAM" id="Phobius"/>
    </source>
</evidence>
<dbReference type="GO" id="GO:0000139">
    <property type="term" value="C:Golgi membrane"/>
    <property type="evidence" value="ECO:0007669"/>
    <property type="project" value="TreeGrafter"/>
</dbReference>
<dbReference type="EMBL" id="CATQJA010002600">
    <property type="protein sequence ID" value="CAJ0572518.1"/>
    <property type="molecule type" value="Genomic_DNA"/>
</dbReference>
<evidence type="ECO:0000256" key="5">
    <source>
        <dbReference type="ARBA" id="ARBA00022919"/>
    </source>
</evidence>
<evidence type="ECO:0000256" key="7">
    <source>
        <dbReference type="ARBA" id="ARBA00023098"/>
    </source>
</evidence>
<dbReference type="Pfam" id="PF14360">
    <property type="entry name" value="PAP2_C"/>
    <property type="match status" value="1"/>
</dbReference>
<evidence type="ECO:0000256" key="2">
    <source>
        <dbReference type="ARBA" id="ARBA00005441"/>
    </source>
</evidence>
<comment type="similarity">
    <text evidence="2">Belongs to the sphingomyelin synthase family.</text>
</comment>
<name>A0AA36FY62_9BILA</name>
<feature type="compositionally biased region" description="Polar residues" evidence="9">
    <location>
        <begin position="64"/>
        <end position="78"/>
    </location>
</feature>
<dbReference type="GO" id="GO:0046513">
    <property type="term" value="P:ceramide biosynthetic process"/>
    <property type="evidence" value="ECO:0007669"/>
    <property type="project" value="TreeGrafter"/>
</dbReference>
<evidence type="ECO:0000256" key="3">
    <source>
        <dbReference type="ARBA" id="ARBA00022679"/>
    </source>
</evidence>
<dbReference type="InterPro" id="IPR025749">
    <property type="entry name" value="Sphingomyelin_synth-like_dom"/>
</dbReference>
<dbReference type="Proteomes" id="UP001177023">
    <property type="component" value="Unassembled WGS sequence"/>
</dbReference>
<keyword evidence="4 10" id="KW-0812">Transmembrane</keyword>
<dbReference type="PANTHER" id="PTHR21290:SF27">
    <property type="entry name" value="PHOSPHATIDYLCHOLINE:CERAMIDE CHOLINEPHOSPHOTRANSFERASE 1"/>
    <property type="match status" value="1"/>
</dbReference>
<feature type="region of interest" description="Disordered" evidence="9">
    <location>
        <begin position="1"/>
        <end position="95"/>
    </location>
</feature>